<dbReference type="InterPro" id="IPR001279">
    <property type="entry name" value="Metallo-B-lactamas"/>
</dbReference>
<dbReference type="EMBL" id="JBHTAH010000013">
    <property type="protein sequence ID" value="MFC7070667.1"/>
    <property type="molecule type" value="Genomic_DNA"/>
</dbReference>
<dbReference type="InterPro" id="IPR036866">
    <property type="entry name" value="RibonucZ/Hydroxyglut_hydro"/>
</dbReference>
<dbReference type="PANTHER" id="PTHR42978:SF2">
    <property type="entry name" value="102 KBASES UNSTABLE REGION: FROM 1 TO 119443"/>
    <property type="match status" value="1"/>
</dbReference>
<keyword evidence="8" id="KW-1185">Reference proteome</keyword>
<dbReference type="SMART" id="SM00849">
    <property type="entry name" value="Lactamase_B"/>
    <property type="match status" value="1"/>
</dbReference>
<dbReference type="AlphaFoldDB" id="A0ABD5WBP7"/>
<dbReference type="GO" id="GO:0046872">
    <property type="term" value="F:metal ion binding"/>
    <property type="evidence" value="ECO:0007669"/>
    <property type="project" value="UniProtKB-KW"/>
</dbReference>
<dbReference type="PANTHER" id="PTHR42978">
    <property type="entry name" value="QUORUM-QUENCHING LACTONASE YTNP-RELATED-RELATED"/>
    <property type="match status" value="1"/>
</dbReference>
<gene>
    <name evidence="7" type="ORF">ACFQL9_13515</name>
</gene>
<dbReference type="RefSeq" id="WP_284031334.1">
    <property type="nucleotide sequence ID" value="NZ_CP126154.1"/>
</dbReference>
<dbReference type="GO" id="GO:0016787">
    <property type="term" value="F:hydrolase activity"/>
    <property type="evidence" value="ECO:0007669"/>
    <property type="project" value="UniProtKB-KW"/>
</dbReference>
<evidence type="ECO:0000256" key="5">
    <source>
        <dbReference type="ARBA" id="ARBA00022833"/>
    </source>
</evidence>
<dbReference type="Proteomes" id="UP001596461">
    <property type="component" value="Unassembled WGS sequence"/>
</dbReference>
<dbReference type="SUPFAM" id="SSF56281">
    <property type="entry name" value="Metallo-hydrolase/oxidoreductase"/>
    <property type="match status" value="1"/>
</dbReference>
<name>A0ABD5WBP7_9EURY</name>
<dbReference type="Pfam" id="PF00753">
    <property type="entry name" value="Lactamase_B"/>
    <property type="match status" value="1"/>
</dbReference>
<keyword evidence="4" id="KW-0378">Hydrolase</keyword>
<evidence type="ECO:0000256" key="4">
    <source>
        <dbReference type="ARBA" id="ARBA00022801"/>
    </source>
</evidence>
<dbReference type="CDD" id="cd07729">
    <property type="entry name" value="AHL_lactonase_MBL-fold"/>
    <property type="match status" value="1"/>
</dbReference>
<evidence type="ECO:0000256" key="1">
    <source>
        <dbReference type="ARBA" id="ARBA00001947"/>
    </source>
</evidence>
<protein>
    <submittedName>
        <fullName evidence="7">N-acyl homoserine lactonase family protein</fullName>
    </submittedName>
</protein>
<keyword evidence="3" id="KW-0479">Metal-binding</keyword>
<keyword evidence="5" id="KW-0862">Zinc</keyword>
<evidence type="ECO:0000256" key="2">
    <source>
        <dbReference type="ARBA" id="ARBA00007749"/>
    </source>
</evidence>
<comment type="caution">
    <text evidence="7">The sequence shown here is derived from an EMBL/GenBank/DDBJ whole genome shotgun (WGS) entry which is preliminary data.</text>
</comment>
<dbReference type="Gene3D" id="3.60.15.10">
    <property type="entry name" value="Ribonuclease Z/Hydroxyacylglutathione hydrolase-like"/>
    <property type="match status" value="1"/>
</dbReference>
<evidence type="ECO:0000313" key="8">
    <source>
        <dbReference type="Proteomes" id="UP001596461"/>
    </source>
</evidence>
<accession>A0ABD5WBP7</accession>
<proteinExistence type="inferred from homology"/>
<evidence type="ECO:0000256" key="3">
    <source>
        <dbReference type="ARBA" id="ARBA00022723"/>
    </source>
</evidence>
<reference evidence="7 8" key="1">
    <citation type="journal article" date="2019" name="Int. J. Syst. Evol. Microbiol.">
        <title>The Global Catalogue of Microorganisms (GCM) 10K type strain sequencing project: providing services to taxonomists for standard genome sequencing and annotation.</title>
        <authorList>
            <consortium name="The Broad Institute Genomics Platform"/>
            <consortium name="The Broad Institute Genome Sequencing Center for Infectious Disease"/>
            <person name="Wu L."/>
            <person name="Ma J."/>
        </authorList>
    </citation>
    <scope>NUCLEOTIDE SEQUENCE [LARGE SCALE GENOMIC DNA]</scope>
    <source>
        <strain evidence="7 8">DT31</strain>
    </source>
</reference>
<dbReference type="GeneID" id="81126218"/>
<sequence length="262" mass="28842">MPTVTLVDRGRVRADRAYVVDGATMASAADPTPEHERIEFVVWNAVIEAGGRTYLWDTGVPTDAADVWPEPLYGGFEAHDAHEHSLAGDLAAAGYDVGEIDAVVMSHLHLDHAGELDAFAGTGTPVYVHRDELGFAFYSAHTTEGSIAYLASDFSGDYDWRVVKRHRHTLADGFQLLHLPGHTPGLLGARIDTDDGTLLIAGDECYVDANYAEGVPLGPGLLWSDRDWRESLETLRELERRHDADVLYGHDLERFETLAARY</sequence>
<evidence type="ECO:0000313" key="7">
    <source>
        <dbReference type="EMBL" id="MFC7070667.1"/>
    </source>
</evidence>
<dbReference type="InterPro" id="IPR051013">
    <property type="entry name" value="MBL_superfamily_lactonases"/>
</dbReference>
<comment type="cofactor">
    <cofactor evidence="1">
        <name>Zn(2+)</name>
        <dbReference type="ChEBI" id="CHEBI:29105"/>
    </cofactor>
</comment>
<organism evidence="7 8">
    <name type="scientific">Halobaculum lipolyticum</name>
    <dbReference type="NCBI Taxonomy" id="3032001"/>
    <lineage>
        <taxon>Archaea</taxon>
        <taxon>Methanobacteriati</taxon>
        <taxon>Methanobacteriota</taxon>
        <taxon>Stenosarchaea group</taxon>
        <taxon>Halobacteria</taxon>
        <taxon>Halobacteriales</taxon>
        <taxon>Haloferacaceae</taxon>
        <taxon>Halobaculum</taxon>
    </lineage>
</organism>
<feature type="domain" description="Metallo-beta-lactamase" evidence="6">
    <location>
        <begin position="41"/>
        <end position="250"/>
    </location>
</feature>
<evidence type="ECO:0000259" key="6">
    <source>
        <dbReference type="SMART" id="SM00849"/>
    </source>
</evidence>
<comment type="similarity">
    <text evidence="2">Belongs to the metallo-beta-lactamase superfamily.</text>
</comment>